<organism evidence="3">
    <name type="scientific">Corethron hystrix</name>
    <dbReference type="NCBI Taxonomy" id="216773"/>
    <lineage>
        <taxon>Eukaryota</taxon>
        <taxon>Sar</taxon>
        <taxon>Stramenopiles</taxon>
        <taxon>Ochrophyta</taxon>
        <taxon>Bacillariophyta</taxon>
        <taxon>Coscinodiscophyceae</taxon>
        <taxon>Corethrophycidae</taxon>
        <taxon>Corethrales</taxon>
        <taxon>Corethraceae</taxon>
        <taxon>Corethron</taxon>
    </lineage>
</organism>
<feature type="domain" description="3-hydroxyisobutyrate dehydrogenase-like NAD-binding" evidence="2">
    <location>
        <begin position="1"/>
        <end position="115"/>
    </location>
</feature>
<dbReference type="PANTHER" id="PTHR43060">
    <property type="entry name" value="3-HYDROXYISOBUTYRATE DEHYDROGENASE-LIKE 1, MITOCHONDRIAL-RELATED"/>
    <property type="match status" value="1"/>
</dbReference>
<name>A0A7S1FW32_9STRA</name>
<dbReference type="InterPro" id="IPR008927">
    <property type="entry name" value="6-PGluconate_DH-like_C_sf"/>
</dbReference>
<evidence type="ECO:0000313" key="3">
    <source>
        <dbReference type="EMBL" id="CAD8891273.1"/>
    </source>
</evidence>
<keyword evidence="1" id="KW-0732">Signal</keyword>
<gene>
    <name evidence="3" type="ORF">CHYS00102_LOCUS18479</name>
</gene>
<dbReference type="InterPro" id="IPR029154">
    <property type="entry name" value="HIBADH-like_NADP-bd"/>
</dbReference>
<feature type="chain" id="PRO_5030741531" description="3-hydroxyisobutyrate dehydrogenase-like NAD-binding domain-containing protein" evidence="1">
    <location>
        <begin position="22"/>
        <end position="147"/>
    </location>
</feature>
<evidence type="ECO:0000256" key="1">
    <source>
        <dbReference type="SAM" id="SignalP"/>
    </source>
</evidence>
<dbReference type="InterPro" id="IPR013328">
    <property type="entry name" value="6PGD_dom2"/>
</dbReference>
<dbReference type="SUPFAM" id="SSF48179">
    <property type="entry name" value="6-phosphogluconate dehydrogenase C-terminal domain-like"/>
    <property type="match status" value="1"/>
</dbReference>
<sequence>MCHQLLAGVHICAAAETLSLAAKAGVDPDQMYKVVSGAAGDSWMFQDRGKRMIETADPSTMMKLNDHVKDLANINQEAIELMCHTPLTSAALQQFVAAEALGLGTSDDSTVVKAYERISGVPVCNRDHELKDEKKNEWGGQSTTHLL</sequence>
<dbReference type="PANTHER" id="PTHR43060:SF17">
    <property type="entry name" value="L-THREONATE DEHYDROGENASE"/>
    <property type="match status" value="1"/>
</dbReference>
<proteinExistence type="predicted"/>
<protein>
    <recommendedName>
        <fullName evidence="2">3-hydroxyisobutyrate dehydrogenase-like NAD-binding domain-containing protein</fullName>
    </recommendedName>
</protein>
<reference evidence="3" key="1">
    <citation type="submission" date="2021-01" db="EMBL/GenBank/DDBJ databases">
        <authorList>
            <person name="Corre E."/>
            <person name="Pelletier E."/>
            <person name="Niang G."/>
            <person name="Scheremetjew M."/>
            <person name="Finn R."/>
            <person name="Kale V."/>
            <person name="Holt S."/>
            <person name="Cochrane G."/>
            <person name="Meng A."/>
            <person name="Brown T."/>
            <person name="Cohen L."/>
        </authorList>
    </citation>
    <scope>NUCLEOTIDE SEQUENCE</scope>
    <source>
        <strain evidence="3">308</strain>
    </source>
</reference>
<dbReference type="AlphaFoldDB" id="A0A7S1FW32"/>
<evidence type="ECO:0000259" key="2">
    <source>
        <dbReference type="Pfam" id="PF14833"/>
    </source>
</evidence>
<dbReference type="Gene3D" id="1.10.1040.10">
    <property type="entry name" value="N-(1-d-carboxylethyl)-l-norvaline Dehydrogenase, domain 2"/>
    <property type="match status" value="1"/>
</dbReference>
<accession>A0A7S1FW32</accession>
<dbReference type="Pfam" id="PF14833">
    <property type="entry name" value="NAD_binding_11"/>
    <property type="match status" value="1"/>
</dbReference>
<dbReference type="GO" id="GO:0051287">
    <property type="term" value="F:NAD binding"/>
    <property type="evidence" value="ECO:0007669"/>
    <property type="project" value="InterPro"/>
</dbReference>
<feature type="signal peptide" evidence="1">
    <location>
        <begin position="1"/>
        <end position="21"/>
    </location>
</feature>
<dbReference type="EMBL" id="HBFR01025701">
    <property type="protein sequence ID" value="CAD8891273.1"/>
    <property type="molecule type" value="Transcribed_RNA"/>
</dbReference>